<sequence>MKKQVLNANEFDSYYQRYIDKLHDKTELIQGFIDGKTQMISFLKSIPEIKLNFSYQPEKWSIKEILQHLIDTERIFIYRCFRIARKDTTALAGYDQDVYIKPSNADKKSLDDLLNEFIINRNNSIALLQSLTTDDLCFIGNANDGKMSARAAAFIIIGHDIWHIEVIKEKYL</sequence>
<dbReference type="InterPro" id="IPR034660">
    <property type="entry name" value="DinB/YfiT-like"/>
</dbReference>
<reference evidence="2 3" key="1">
    <citation type="submission" date="2018-05" db="EMBL/GenBank/DDBJ databases">
        <title>Polaribacter aquimarinus sp. nov., isolated from sediment in a sediment of sea.</title>
        <authorList>
            <person name="Lu D."/>
        </authorList>
    </citation>
    <scope>NUCLEOTIDE SEQUENCE [LARGE SCALE GENOMIC DNA]</scope>
    <source>
        <strain evidence="2 3">ZY113</strain>
    </source>
</reference>
<evidence type="ECO:0000313" key="2">
    <source>
        <dbReference type="EMBL" id="PWG05200.1"/>
    </source>
</evidence>
<comment type="caution">
    <text evidence="2">The sequence shown here is derived from an EMBL/GenBank/DDBJ whole genome shotgun (WGS) entry which is preliminary data.</text>
</comment>
<dbReference type="EMBL" id="QFFG01000003">
    <property type="protein sequence ID" value="PWG05200.1"/>
    <property type="molecule type" value="Genomic_DNA"/>
</dbReference>
<protein>
    <submittedName>
        <fullName evidence="2">DinB family protein</fullName>
    </submittedName>
</protein>
<dbReference type="SUPFAM" id="SSF109854">
    <property type="entry name" value="DinB/YfiT-like putative metalloenzymes"/>
    <property type="match status" value="1"/>
</dbReference>
<feature type="domain" description="DinB-like" evidence="1">
    <location>
        <begin position="39"/>
        <end position="167"/>
    </location>
</feature>
<evidence type="ECO:0000313" key="3">
    <source>
        <dbReference type="Proteomes" id="UP000245670"/>
    </source>
</evidence>
<dbReference type="Gene3D" id="1.20.120.450">
    <property type="entry name" value="dinb family like domain"/>
    <property type="match status" value="1"/>
</dbReference>
<proteinExistence type="predicted"/>
<keyword evidence="3" id="KW-1185">Reference proteome</keyword>
<organism evidence="2 3">
    <name type="scientific">Polaribacter aquimarinus</name>
    <dbReference type="NCBI Taxonomy" id="2100726"/>
    <lineage>
        <taxon>Bacteria</taxon>
        <taxon>Pseudomonadati</taxon>
        <taxon>Bacteroidota</taxon>
        <taxon>Flavobacteriia</taxon>
        <taxon>Flavobacteriales</taxon>
        <taxon>Flavobacteriaceae</taxon>
    </lineage>
</organism>
<dbReference type="OrthoDB" id="9793216at2"/>
<dbReference type="AlphaFoldDB" id="A0A2U2JA30"/>
<accession>A0A2U2JA30</accession>
<dbReference type="RefSeq" id="WP_109404745.1">
    <property type="nucleotide sequence ID" value="NZ_QFFG01000003.1"/>
</dbReference>
<name>A0A2U2JA30_9FLAO</name>
<dbReference type="Proteomes" id="UP000245670">
    <property type="component" value="Unassembled WGS sequence"/>
</dbReference>
<dbReference type="Pfam" id="PF12867">
    <property type="entry name" value="DinB_2"/>
    <property type="match status" value="1"/>
</dbReference>
<dbReference type="InterPro" id="IPR024775">
    <property type="entry name" value="DinB-like"/>
</dbReference>
<evidence type="ECO:0000259" key="1">
    <source>
        <dbReference type="Pfam" id="PF12867"/>
    </source>
</evidence>
<gene>
    <name evidence="2" type="ORF">DIS07_08110</name>
</gene>